<keyword evidence="2" id="KW-1185">Reference proteome</keyword>
<dbReference type="EMBL" id="CABWIE010000004">
    <property type="protein sequence ID" value="VWL88181.1"/>
    <property type="molecule type" value="Genomic_DNA"/>
</dbReference>
<gene>
    <name evidence="1" type="ORF">KCJAJFAP_01586</name>
</gene>
<dbReference type="RefSeq" id="WP_152075864.1">
    <property type="nucleotide sequence ID" value="NZ_CAAKNU010000068.1"/>
</dbReference>
<evidence type="ECO:0000313" key="2">
    <source>
        <dbReference type="Proteomes" id="UP000361836"/>
    </source>
</evidence>
<accession>A0A5K1IKU5</accession>
<sequence length="126" mass="13762">MTPEFKPHYIAYFDVLGYKANFEGGGDVERLFDSIMDLTEQVTEARSSDALGPLGITAVSFFDNVATSCDVGASGQSESYLLGSSCEIGFLQMPRVGAGPIPWASSGQLLRPLEHRHRNAVCSWWQ</sequence>
<proteinExistence type="predicted"/>
<evidence type="ECO:0000313" key="1">
    <source>
        <dbReference type="EMBL" id="VWL88181.1"/>
    </source>
</evidence>
<name>A0A5K1IKU5_9ACTN</name>
<dbReference type="Proteomes" id="UP000361836">
    <property type="component" value="Unassembled WGS sequence"/>
</dbReference>
<dbReference type="AlphaFoldDB" id="A0A5K1IKU5"/>
<organism evidence="1 2">
    <name type="scientific">Collinsella aerofaciens</name>
    <dbReference type="NCBI Taxonomy" id="74426"/>
    <lineage>
        <taxon>Bacteria</taxon>
        <taxon>Bacillati</taxon>
        <taxon>Actinomycetota</taxon>
        <taxon>Coriobacteriia</taxon>
        <taxon>Coriobacteriales</taxon>
        <taxon>Coriobacteriaceae</taxon>
        <taxon>Collinsella</taxon>
    </lineage>
</organism>
<protein>
    <submittedName>
        <fullName evidence="1">Uncharacterized protein</fullName>
    </submittedName>
</protein>
<reference evidence="1 2" key="1">
    <citation type="submission" date="2019-10" db="EMBL/GenBank/DDBJ databases">
        <authorList>
            <person name="Wolf R A."/>
        </authorList>
    </citation>
    <scope>NUCLEOTIDE SEQUENCE [LARGE SCALE GENOMIC DNA]</scope>
    <source>
        <strain evidence="1">Collinsella_aerofaciens_MC2</strain>
    </source>
</reference>